<evidence type="ECO:0000313" key="2">
    <source>
        <dbReference type="EMBL" id="ASC02064.1"/>
    </source>
</evidence>
<sequence length="75" mass="8712">MNNTNIENVVLKFVILLILVYNIFKTLTTEYMRLRLVISSLVKYSLFCIVVFKYNIQIKSSSVDIMSYLVVAIVD</sequence>
<evidence type="ECO:0000256" key="1">
    <source>
        <dbReference type="SAM" id="Phobius"/>
    </source>
</evidence>
<feature type="transmembrane region" description="Helical" evidence="1">
    <location>
        <begin position="6"/>
        <end position="24"/>
    </location>
</feature>
<evidence type="ECO:0000313" key="3">
    <source>
        <dbReference type="Proteomes" id="UP000196759"/>
    </source>
</evidence>
<name>A0A1Z3CEN7_FUSNP</name>
<keyword evidence="1" id="KW-1133">Transmembrane helix</keyword>
<protein>
    <submittedName>
        <fullName evidence="2">Histidine kinase</fullName>
    </submittedName>
</protein>
<keyword evidence="3" id="KW-1185">Reference proteome</keyword>
<gene>
    <name evidence="2" type="ORF">CBG50_01325</name>
</gene>
<keyword evidence="1" id="KW-0472">Membrane</keyword>
<keyword evidence="2" id="KW-0808">Transferase</keyword>
<proteinExistence type="predicted"/>
<dbReference type="GO" id="GO:0016301">
    <property type="term" value="F:kinase activity"/>
    <property type="evidence" value="ECO:0007669"/>
    <property type="project" value="UniProtKB-KW"/>
</dbReference>
<feature type="transmembrane region" description="Helical" evidence="1">
    <location>
        <begin position="36"/>
        <end position="56"/>
    </location>
</feature>
<keyword evidence="1" id="KW-0812">Transmembrane</keyword>
<accession>A0A1Z3CEN7</accession>
<dbReference type="Proteomes" id="UP000196759">
    <property type="component" value="Chromosome"/>
</dbReference>
<keyword evidence="2" id="KW-0418">Kinase</keyword>
<dbReference type="AlphaFoldDB" id="A0A1Z3CEN7"/>
<dbReference type="EMBL" id="CP021934">
    <property type="protein sequence ID" value="ASC02064.1"/>
    <property type="molecule type" value="Genomic_DNA"/>
</dbReference>
<reference evidence="2 3" key="1">
    <citation type="submission" date="2017-06" db="EMBL/GenBank/DDBJ databases">
        <title>Draft genome sequence of Fusobacterium nucleatum subsp. polymorphum KCOM 1260 (=ChDC F218).</title>
        <authorList>
            <person name="Kook J.-K."/>
            <person name="Park S.-N."/>
            <person name="Lim Y.K."/>
            <person name="Roh H."/>
        </authorList>
    </citation>
    <scope>NUCLEOTIDE SEQUENCE [LARGE SCALE GENOMIC DNA]</scope>
    <source>
        <strain evidence="3">KCOM 1260 (ChDC F218)</strain>
    </source>
</reference>
<organism evidence="2 3">
    <name type="scientific">Fusobacterium nucleatum subsp. polymorphum</name>
    <name type="common">Fusobacterium polymorphum</name>
    <dbReference type="NCBI Taxonomy" id="76857"/>
    <lineage>
        <taxon>Bacteria</taxon>
        <taxon>Fusobacteriati</taxon>
        <taxon>Fusobacteriota</taxon>
        <taxon>Fusobacteriia</taxon>
        <taxon>Fusobacteriales</taxon>
        <taxon>Fusobacteriaceae</taxon>
        <taxon>Fusobacterium</taxon>
    </lineage>
</organism>